<dbReference type="InterPro" id="IPR043519">
    <property type="entry name" value="NT_sf"/>
</dbReference>
<organism evidence="1 2">
    <name type="scientific">Candidatus Segetimicrobium genomatis</name>
    <dbReference type="NCBI Taxonomy" id="2569760"/>
    <lineage>
        <taxon>Bacteria</taxon>
        <taxon>Bacillati</taxon>
        <taxon>Candidatus Sysuimicrobiota</taxon>
        <taxon>Candidatus Sysuimicrobiia</taxon>
        <taxon>Candidatus Sysuimicrobiales</taxon>
        <taxon>Candidatus Segetimicrobiaceae</taxon>
        <taxon>Candidatus Segetimicrobium</taxon>
    </lineage>
</organism>
<dbReference type="GO" id="GO:0016740">
    <property type="term" value="F:transferase activity"/>
    <property type="evidence" value="ECO:0007669"/>
    <property type="project" value="UniProtKB-KW"/>
</dbReference>
<name>A0A537J182_9BACT</name>
<dbReference type="SUPFAM" id="SSF81301">
    <property type="entry name" value="Nucleotidyltransferase"/>
    <property type="match status" value="1"/>
</dbReference>
<dbReference type="CDD" id="cd05403">
    <property type="entry name" value="NT_KNTase_like"/>
    <property type="match status" value="1"/>
</dbReference>
<dbReference type="Gene3D" id="3.30.460.10">
    <property type="entry name" value="Beta Polymerase, domain 2"/>
    <property type="match status" value="1"/>
</dbReference>
<keyword evidence="1" id="KW-0808">Transferase</keyword>
<accession>A0A537J182</accession>
<dbReference type="Proteomes" id="UP000318834">
    <property type="component" value="Unassembled WGS sequence"/>
</dbReference>
<comment type="caution">
    <text evidence="1">The sequence shown here is derived from an EMBL/GenBank/DDBJ whole genome shotgun (WGS) entry which is preliminary data.</text>
</comment>
<evidence type="ECO:0000313" key="2">
    <source>
        <dbReference type="Proteomes" id="UP000318834"/>
    </source>
</evidence>
<gene>
    <name evidence="1" type="ORF">E6H05_00600</name>
</gene>
<protein>
    <submittedName>
        <fullName evidence="1">Nucleotidyltransferase domain-containing protein</fullName>
    </submittedName>
</protein>
<reference evidence="1 2" key="1">
    <citation type="journal article" date="2019" name="Nat. Microbiol.">
        <title>Mediterranean grassland soil C-N compound turnover is dependent on rainfall and depth, and is mediated by genomically divergent microorganisms.</title>
        <authorList>
            <person name="Diamond S."/>
            <person name="Andeer P.F."/>
            <person name="Li Z."/>
            <person name="Crits-Christoph A."/>
            <person name="Burstein D."/>
            <person name="Anantharaman K."/>
            <person name="Lane K.R."/>
            <person name="Thomas B.C."/>
            <person name="Pan C."/>
            <person name="Northen T.R."/>
            <person name="Banfield J.F."/>
        </authorList>
    </citation>
    <scope>NUCLEOTIDE SEQUENCE [LARGE SCALE GENOMIC DNA]</scope>
    <source>
        <strain evidence="1">NP_8</strain>
    </source>
</reference>
<sequence>MIPHAAVQRFLEACAADQDVVAAFIGGSHAAGIADLFSDLDLYVITTDEGYGRFFDRRREFLRRLG</sequence>
<evidence type="ECO:0000313" key="1">
    <source>
        <dbReference type="EMBL" id="TMI77319.1"/>
    </source>
</evidence>
<dbReference type="AlphaFoldDB" id="A0A537J182"/>
<proteinExistence type="predicted"/>
<dbReference type="EMBL" id="VBAP01000004">
    <property type="protein sequence ID" value="TMI77319.1"/>
    <property type="molecule type" value="Genomic_DNA"/>
</dbReference>